<evidence type="ECO:0000313" key="2">
    <source>
        <dbReference type="EMBL" id="MXO63032.1"/>
    </source>
</evidence>
<accession>A0A844YGH5</accession>
<dbReference type="InterPro" id="IPR009964">
    <property type="entry name" value="DUF1491"/>
</dbReference>
<protein>
    <submittedName>
        <fullName evidence="2">DUF1491 family protein</fullName>
    </submittedName>
</protein>
<dbReference type="EMBL" id="WTYN01000001">
    <property type="protein sequence ID" value="MXO63032.1"/>
    <property type="molecule type" value="Genomic_DNA"/>
</dbReference>
<feature type="region of interest" description="Disordered" evidence="1">
    <location>
        <begin position="57"/>
        <end position="77"/>
    </location>
</feature>
<dbReference type="AlphaFoldDB" id="A0A844YGH5"/>
<sequence>MEARLPTHLEVSGLIRAVEAAGGFATVISRGHREAGTLAVLTMERGGNARLHERMPQLDGSRSFTCTREETSENKEDFSEYLVRRGVQDPDLWIVELDVPDGERFIAALQH</sequence>
<organism evidence="2 3">
    <name type="scientific">Qipengyuania oceanensis</name>
    <dbReference type="NCBI Taxonomy" id="1463597"/>
    <lineage>
        <taxon>Bacteria</taxon>
        <taxon>Pseudomonadati</taxon>
        <taxon>Pseudomonadota</taxon>
        <taxon>Alphaproteobacteria</taxon>
        <taxon>Sphingomonadales</taxon>
        <taxon>Erythrobacteraceae</taxon>
        <taxon>Qipengyuania</taxon>
    </lineage>
</organism>
<gene>
    <name evidence="2" type="ORF">GRI48_08420</name>
</gene>
<proteinExistence type="predicted"/>
<reference evidence="2 3" key="1">
    <citation type="submission" date="2019-12" db="EMBL/GenBank/DDBJ databases">
        <title>Genomic-based taxomic classification of the family Erythrobacteraceae.</title>
        <authorList>
            <person name="Xu L."/>
        </authorList>
    </citation>
    <scope>NUCLEOTIDE SEQUENCE [LARGE SCALE GENOMIC DNA]</scope>
    <source>
        <strain evidence="2 3">MCCC 1A09965</strain>
    </source>
</reference>
<dbReference type="Gene3D" id="3.40.1530.20">
    <property type="entry name" value="Protein of unknown function (DUF1491)"/>
    <property type="match status" value="1"/>
</dbReference>
<evidence type="ECO:0000313" key="3">
    <source>
        <dbReference type="Proteomes" id="UP000445582"/>
    </source>
</evidence>
<dbReference type="OrthoDB" id="9809136at2"/>
<name>A0A844YGH5_9SPHN</name>
<dbReference type="Proteomes" id="UP000445582">
    <property type="component" value="Unassembled WGS sequence"/>
</dbReference>
<evidence type="ECO:0000256" key="1">
    <source>
        <dbReference type="SAM" id="MobiDB-lite"/>
    </source>
</evidence>
<comment type="caution">
    <text evidence="2">The sequence shown here is derived from an EMBL/GenBank/DDBJ whole genome shotgun (WGS) entry which is preliminary data.</text>
</comment>
<keyword evidence="3" id="KW-1185">Reference proteome</keyword>
<dbReference type="RefSeq" id="WP_160673982.1">
    <property type="nucleotide sequence ID" value="NZ_WTYN01000001.1"/>
</dbReference>
<feature type="compositionally biased region" description="Basic and acidic residues" evidence="1">
    <location>
        <begin position="67"/>
        <end position="77"/>
    </location>
</feature>
<dbReference type="Pfam" id="PF07372">
    <property type="entry name" value="DUF1491"/>
    <property type="match status" value="1"/>
</dbReference>